<evidence type="ECO:0000313" key="1">
    <source>
        <dbReference type="EMBL" id="MFD2479234.1"/>
    </source>
</evidence>
<dbReference type="Proteomes" id="UP001597542">
    <property type="component" value="Unassembled WGS sequence"/>
</dbReference>
<keyword evidence="2" id="KW-1185">Reference proteome</keyword>
<organism evidence="1 2">
    <name type="scientific">Amycolatopsis albidoflavus</name>
    <dbReference type="NCBI Taxonomy" id="102226"/>
    <lineage>
        <taxon>Bacteria</taxon>
        <taxon>Bacillati</taxon>
        <taxon>Actinomycetota</taxon>
        <taxon>Actinomycetes</taxon>
        <taxon>Pseudonocardiales</taxon>
        <taxon>Pseudonocardiaceae</taxon>
        <taxon>Amycolatopsis</taxon>
    </lineage>
</organism>
<protein>
    <submittedName>
        <fullName evidence="1">Uncharacterized protein</fullName>
    </submittedName>
</protein>
<dbReference type="EMBL" id="JBHUKQ010000002">
    <property type="protein sequence ID" value="MFD2479234.1"/>
    <property type="molecule type" value="Genomic_DNA"/>
</dbReference>
<name>A0ABW5HQF2_9PSEU</name>
<comment type="caution">
    <text evidence="1">The sequence shown here is derived from an EMBL/GenBank/DDBJ whole genome shotgun (WGS) entry which is preliminary data.</text>
</comment>
<sequence length="611" mass="66248">MVDDLSGLGPQGFERLSQALAVRVLGPGVEVFGEGPDGGREATFRGRLPYPNSTEPWDGYGVLQAKYKAKIMGTGSDTAWLRQQVTAELKAWSNPSKKRVLNGRVPEYLIFVTNVSLSAVPGQGGKDQIDALIRSYATALGLKDWAVWDGTAVSTLLDSYPDVRRAFRALITPNEVLAAMHDRLTAPPAPSRVDVVLAGPQFRPGQPGREATFQPVYDVAGGADRLGEAMGEVQEAGPGWVQHFAGGPRGEPTVLVELPGKPASAVARTIWDDLQAIGGGLPNSGTIGIGFPAVNRADPDPFIGSDRQVIELVGGQWGRKGRGRLIRRPGETPVWQTEIVLDSEATRDKDSWTSLSDKRDLRLRVAGRIPLAVEDWAITDPGRVKMLTVLQQTGMGEVCRRLADRYGLDAAGVDWQEIDESDGHNNSRFSAYHLSVPGVDARPAVSICLYMVLPDGYTTELRTVVDLRVDFTALGPNTEPTAPAQIPAALRITMTELIEFFTQAWHVATMVMPLAALDDLIHTPPAGAPRLEFYIQSERPENGGTDRTVRPLDMVDLSRLGTPRSRQSRDLSVAITTPLGLSGEDVDKWIHQALDRMAADFGLVVRPPSVK</sequence>
<proteinExistence type="predicted"/>
<reference evidence="2" key="1">
    <citation type="journal article" date="2019" name="Int. J. Syst. Evol. Microbiol.">
        <title>The Global Catalogue of Microorganisms (GCM) 10K type strain sequencing project: providing services to taxonomists for standard genome sequencing and annotation.</title>
        <authorList>
            <consortium name="The Broad Institute Genomics Platform"/>
            <consortium name="The Broad Institute Genome Sequencing Center for Infectious Disease"/>
            <person name="Wu L."/>
            <person name="Ma J."/>
        </authorList>
    </citation>
    <scope>NUCLEOTIDE SEQUENCE [LARGE SCALE GENOMIC DNA]</scope>
    <source>
        <strain evidence="2">CGMCC 4.7638</strain>
    </source>
</reference>
<dbReference type="RefSeq" id="WP_344280562.1">
    <property type="nucleotide sequence ID" value="NZ_BAAAHV010000017.1"/>
</dbReference>
<accession>A0ABW5HQF2</accession>
<evidence type="ECO:0000313" key="2">
    <source>
        <dbReference type="Proteomes" id="UP001597542"/>
    </source>
</evidence>
<gene>
    <name evidence="1" type="ORF">ACFSUT_03025</name>
</gene>